<dbReference type="PROSITE" id="PS00086">
    <property type="entry name" value="CYTOCHROME_P450"/>
    <property type="match status" value="1"/>
</dbReference>
<protein>
    <submittedName>
        <fullName evidence="3">Cytochrome P450</fullName>
    </submittedName>
</protein>
<dbReference type="PRINTS" id="PR00359">
    <property type="entry name" value="BP450"/>
</dbReference>
<comment type="caution">
    <text evidence="3">The sequence shown here is derived from an EMBL/GenBank/DDBJ whole genome shotgun (WGS) entry which is preliminary data.</text>
</comment>
<dbReference type="SUPFAM" id="SSF48264">
    <property type="entry name" value="Cytochrome P450"/>
    <property type="match status" value="1"/>
</dbReference>
<dbReference type="InterPro" id="IPR017972">
    <property type="entry name" value="Cyt_P450_CS"/>
</dbReference>
<dbReference type="RefSeq" id="WP_307349275.1">
    <property type="nucleotide sequence ID" value="NZ_JAUSVS010000003.1"/>
</dbReference>
<reference evidence="3 4" key="1">
    <citation type="submission" date="2023-07" db="EMBL/GenBank/DDBJ databases">
        <title>Genomic Encyclopedia of Type Strains, Phase IV (KMG-IV): sequencing the most valuable type-strain genomes for metagenomic binning, comparative biology and taxonomic classification.</title>
        <authorList>
            <person name="Goeker M."/>
        </authorList>
    </citation>
    <scope>NUCLEOTIDE SEQUENCE [LARGE SCALE GENOMIC DNA]</scope>
    <source>
        <strain evidence="3 4">DSM 18695</strain>
    </source>
</reference>
<proteinExistence type="inferred from homology"/>
<dbReference type="InterPro" id="IPR002397">
    <property type="entry name" value="Cyt_P450_B"/>
</dbReference>
<dbReference type="Proteomes" id="UP001228905">
    <property type="component" value="Unassembled WGS sequence"/>
</dbReference>
<keyword evidence="2" id="KW-0560">Oxidoreductase</keyword>
<keyword evidence="2" id="KW-0408">Iron</keyword>
<gene>
    <name evidence="3" type="ORF">QO010_002317</name>
</gene>
<evidence type="ECO:0000313" key="4">
    <source>
        <dbReference type="Proteomes" id="UP001228905"/>
    </source>
</evidence>
<sequence length="411" mass="45921">MTDRPIPSLLQLTPINEEFRVDPHVLLDDLRTRCPVHKDPMSGSVVFSRYADVRGIVNDRTLWRDPMRAEEGAFLNRGLVADVDPNLPRSSTTSILMLDDPDHGRVRQPLAQALYARVAKFRGEVERIVDESLDALEGQAEFDLMDRFCVPIPIDVIASILGVDRGMLAQFRQWSEDLIQALNPFRNPEQTKAMEIASTALATYFTDSMADRRVSPKDDLITDMVTLQAEGAELSDDELRINLIALLVGGNLTTTDLIGNAVRLLLLNPDELAKLKADPGIINGLVEEVLRYEPPVDITGRVASSDRELGGCPIKQGQALMVSLRAANRDPEVYDDPHRFNVTRKHKPHVAFGGGSHICIGAPLARLEAQVALVKLFQRFPDLKLARPEETPEWRKLPFFRGMERLEVLAQ</sequence>
<keyword evidence="2" id="KW-0503">Monooxygenase</keyword>
<dbReference type="Gene3D" id="1.10.630.10">
    <property type="entry name" value="Cytochrome P450"/>
    <property type="match status" value="1"/>
</dbReference>
<dbReference type="CDD" id="cd20625">
    <property type="entry name" value="CYP164-like"/>
    <property type="match status" value="1"/>
</dbReference>
<dbReference type="EMBL" id="JAUSVS010000003">
    <property type="protein sequence ID" value="MDQ0464536.1"/>
    <property type="molecule type" value="Genomic_DNA"/>
</dbReference>
<dbReference type="InterPro" id="IPR036396">
    <property type="entry name" value="Cyt_P450_sf"/>
</dbReference>
<keyword evidence="2" id="KW-0479">Metal-binding</keyword>
<dbReference type="InterPro" id="IPR001128">
    <property type="entry name" value="Cyt_P450"/>
</dbReference>
<keyword evidence="2" id="KW-0349">Heme</keyword>
<comment type="similarity">
    <text evidence="1 2">Belongs to the cytochrome P450 family.</text>
</comment>
<keyword evidence="4" id="KW-1185">Reference proteome</keyword>
<evidence type="ECO:0000256" key="1">
    <source>
        <dbReference type="ARBA" id="ARBA00010617"/>
    </source>
</evidence>
<organism evidence="3 4">
    <name type="scientific">Caulobacter ginsengisoli</name>
    <dbReference type="NCBI Taxonomy" id="400775"/>
    <lineage>
        <taxon>Bacteria</taxon>
        <taxon>Pseudomonadati</taxon>
        <taxon>Pseudomonadota</taxon>
        <taxon>Alphaproteobacteria</taxon>
        <taxon>Caulobacterales</taxon>
        <taxon>Caulobacteraceae</taxon>
        <taxon>Caulobacter</taxon>
    </lineage>
</organism>
<dbReference type="Pfam" id="PF00067">
    <property type="entry name" value="p450"/>
    <property type="match status" value="1"/>
</dbReference>
<evidence type="ECO:0000256" key="2">
    <source>
        <dbReference type="RuleBase" id="RU000461"/>
    </source>
</evidence>
<dbReference type="PANTHER" id="PTHR46696:SF1">
    <property type="entry name" value="CYTOCHROME P450 YJIB-RELATED"/>
    <property type="match status" value="1"/>
</dbReference>
<dbReference type="PANTHER" id="PTHR46696">
    <property type="entry name" value="P450, PUTATIVE (EUROFUNG)-RELATED"/>
    <property type="match status" value="1"/>
</dbReference>
<evidence type="ECO:0000313" key="3">
    <source>
        <dbReference type="EMBL" id="MDQ0464536.1"/>
    </source>
</evidence>
<name>A0ABU0IT33_9CAUL</name>
<accession>A0ABU0IT33</accession>